<dbReference type="Pfam" id="PF14246">
    <property type="entry name" value="TetR_C_7"/>
    <property type="match status" value="1"/>
</dbReference>
<dbReference type="EMBL" id="JACRJB010000024">
    <property type="protein sequence ID" value="MBI5129610.1"/>
    <property type="molecule type" value="Genomic_DNA"/>
</dbReference>
<gene>
    <name evidence="6" type="ORF">HZA66_09225</name>
</gene>
<dbReference type="InterPro" id="IPR039536">
    <property type="entry name" value="TetR_C_Proteobacteria"/>
</dbReference>
<dbReference type="SUPFAM" id="SSF48498">
    <property type="entry name" value="Tetracyclin repressor-like, C-terminal domain"/>
    <property type="match status" value="1"/>
</dbReference>
<feature type="DNA-binding region" description="H-T-H motif" evidence="4">
    <location>
        <begin position="41"/>
        <end position="60"/>
    </location>
</feature>
<dbReference type="PRINTS" id="PR00455">
    <property type="entry name" value="HTHTETR"/>
</dbReference>
<keyword evidence="1" id="KW-0805">Transcription regulation</keyword>
<dbReference type="SUPFAM" id="SSF46689">
    <property type="entry name" value="Homeodomain-like"/>
    <property type="match status" value="1"/>
</dbReference>
<protein>
    <submittedName>
        <fullName evidence="6">TetR/AcrR family transcriptional regulator</fullName>
    </submittedName>
</protein>
<name>A0A933RVW0_RHOPL</name>
<reference evidence="6" key="1">
    <citation type="submission" date="2020-07" db="EMBL/GenBank/DDBJ databases">
        <title>Huge and variable diversity of episymbiotic CPR bacteria and DPANN archaea in groundwater ecosystems.</title>
        <authorList>
            <person name="He C.Y."/>
            <person name="Keren R."/>
            <person name="Whittaker M."/>
            <person name="Farag I.F."/>
            <person name="Doudna J."/>
            <person name="Cate J.H.D."/>
            <person name="Banfield J.F."/>
        </authorList>
    </citation>
    <scope>NUCLEOTIDE SEQUENCE</scope>
    <source>
        <strain evidence="6">NC_groundwater_1818_Pr3_B-0.1um_66_35</strain>
    </source>
</reference>
<dbReference type="FunFam" id="1.10.10.60:FF:000141">
    <property type="entry name" value="TetR family transcriptional regulator"/>
    <property type="match status" value="1"/>
</dbReference>
<dbReference type="InterPro" id="IPR050109">
    <property type="entry name" value="HTH-type_TetR-like_transc_reg"/>
</dbReference>
<dbReference type="PANTHER" id="PTHR30055:SF146">
    <property type="entry name" value="HTH-TYPE TRANSCRIPTIONAL DUAL REGULATOR CECR"/>
    <property type="match status" value="1"/>
</dbReference>
<dbReference type="GO" id="GO:0000976">
    <property type="term" value="F:transcription cis-regulatory region binding"/>
    <property type="evidence" value="ECO:0007669"/>
    <property type="project" value="TreeGrafter"/>
</dbReference>
<dbReference type="Gene3D" id="1.10.10.60">
    <property type="entry name" value="Homeodomain-like"/>
    <property type="match status" value="1"/>
</dbReference>
<evidence type="ECO:0000256" key="4">
    <source>
        <dbReference type="PROSITE-ProRule" id="PRU00335"/>
    </source>
</evidence>
<evidence type="ECO:0000313" key="6">
    <source>
        <dbReference type="EMBL" id="MBI5129610.1"/>
    </source>
</evidence>
<comment type="caution">
    <text evidence="6">The sequence shown here is derived from an EMBL/GenBank/DDBJ whole genome shotgun (WGS) entry which is preliminary data.</text>
</comment>
<dbReference type="Pfam" id="PF00440">
    <property type="entry name" value="TetR_N"/>
    <property type="match status" value="1"/>
</dbReference>
<keyword evidence="3" id="KW-0804">Transcription</keyword>
<dbReference type="Proteomes" id="UP000782519">
    <property type="component" value="Unassembled WGS sequence"/>
</dbReference>
<dbReference type="Gene3D" id="1.10.357.10">
    <property type="entry name" value="Tetracycline Repressor, domain 2"/>
    <property type="match status" value="1"/>
</dbReference>
<dbReference type="InterPro" id="IPR009057">
    <property type="entry name" value="Homeodomain-like_sf"/>
</dbReference>
<dbReference type="PROSITE" id="PS01081">
    <property type="entry name" value="HTH_TETR_1"/>
    <property type="match status" value="1"/>
</dbReference>
<evidence type="ECO:0000256" key="2">
    <source>
        <dbReference type="ARBA" id="ARBA00023125"/>
    </source>
</evidence>
<evidence type="ECO:0000256" key="1">
    <source>
        <dbReference type="ARBA" id="ARBA00023015"/>
    </source>
</evidence>
<evidence type="ECO:0000256" key="3">
    <source>
        <dbReference type="ARBA" id="ARBA00023163"/>
    </source>
</evidence>
<dbReference type="InterPro" id="IPR036271">
    <property type="entry name" value="Tet_transcr_reg_TetR-rel_C_sf"/>
</dbReference>
<evidence type="ECO:0000259" key="5">
    <source>
        <dbReference type="PROSITE" id="PS50977"/>
    </source>
</evidence>
<dbReference type="InterPro" id="IPR023772">
    <property type="entry name" value="DNA-bd_HTH_TetR-type_CS"/>
</dbReference>
<feature type="domain" description="HTH tetR-type" evidence="5">
    <location>
        <begin position="18"/>
        <end position="78"/>
    </location>
</feature>
<evidence type="ECO:0000313" key="7">
    <source>
        <dbReference type="Proteomes" id="UP000782519"/>
    </source>
</evidence>
<keyword evidence="2 4" id="KW-0238">DNA-binding</keyword>
<accession>A0A933RVW0</accession>
<dbReference type="AlphaFoldDB" id="A0A933RVW0"/>
<proteinExistence type="predicted"/>
<dbReference type="PROSITE" id="PS50977">
    <property type="entry name" value="HTH_TETR_2"/>
    <property type="match status" value="1"/>
</dbReference>
<organism evidence="6 7">
    <name type="scientific">Rhodopseudomonas palustris</name>
    <dbReference type="NCBI Taxonomy" id="1076"/>
    <lineage>
        <taxon>Bacteria</taxon>
        <taxon>Pseudomonadati</taxon>
        <taxon>Pseudomonadota</taxon>
        <taxon>Alphaproteobacteria</taxon>
        <taxon>Hyphomicrobiales</taxon>
        <taxon>Nitrobacteraceae</taxon>
        <taxon>Rhodopseudomonas</taxon>
    </lineage>
</organism>
<dbReference type="PANTHER" id="PTHR30055">
    <property type="entry name" value="HTH-TYPE TRANSCRIPTIONAL REGULATOR RUTR"/>
    <property type="match status" value="1"/>
</dbReference>
<dbReference type="InterPro" id="IPR001647">
    <property type="entry name" value="HTH_TetR"/>
</dbReference>
<sequence length="220" mass="23989">MVAHQAATPLHQGHDEDSAKRRQIVKGARAVFLELGFDGASMGEIARAAGVSKGTLYVYFADKNSLFCETIEQESVAQGMLAFDFTVARDVETTLKAFGAAYIQALCNPRGASAIRTVMAIAERMPEIGQRYYERVIANSLGRFVSYLELQVQAGTLVIDDCNLAAGQFTKLCQATLFLPFIFQMTDSPSPERIADVVDSATRMFLAAYRPSATTPVMPD</sequence>
<dbReference type="GO" id="GO:0003700">
    <property type="term" value="F:DNA-binding transcription factor activity"/>
    <property type="evidence" value="ECO:0007669"/>
    <property type="project" value="TreeGrafter"/>
</dbReference>